<dbReference type="SUPFAM" id="SSF111369">
    <property type="entry name" value="HlyD-like secretion proteins"/>
    <property type="match status" value="1"/>
</dbReference>
<dbReference type="OrthoDB" id="9813967at2"/>
<dbReference type="InterPro" id="IPR050465">
    <property type="entry name" value="UPF0194_transport"/>
</dbReference>
<reference evidence="6" key="1">
    <citation type="submission" date="2006-10" db="EMBL/GenBank/DDBJ databases">
        <title>Complete sequence of Solibacter usitatus Ellin6076.</title>
        <authorList>
            <consortium name="US DOE Joint Genome Institute"/>
            <person name="Copeland A."/>
            <person name="Lucas S."/>
            <person name="Lapidus A."/>
            <person name="Barry K."/>
            <person name="Detter J.C."/>
            <person name="Glavina del Rio T."/>
            <person name="Hammon N."/>
            <person name="Israni S."/>
            <person name="Dalin E."/>
            <person name="Tice H."/>
            <person name="Pitluck S."/>
            <person name="Thompson L.S."/>
            <person name="Brettin T."/>
            <person name="Bruce D."/>
            <person name="Han C."/>
            <person name="Tapia R."/>
            <person name="Gilna P."/>
            <person name="Schmutz J."/>
            <person name="Larimer F."/>
            <person name="Land M."/>
            <person name="Hauser L."/>
            <person name="Kyrpides N."/>
            <person name="Mikhailova N."/>
            <person name="Janssen P.H."/>
            <person name="Kuske C.R."/>
            <person name="Richardson P."/>
        </authorList>
    </citation>
    <scope>NUCLEOTIDE SEQUENCE</scope>
    <source>
        <strain evidence="6">Ellin6076</strain>
    </source>
</reference>
<proteinExistence type="predicted"/>
<dbReference type="HOGENOM" id="CLU_018816_14_2_0"/>
<accession>Q01Z49</accession>
<comment type="subcellular location">
    <subcellularLocation>
        <location evidence="1">Cell envelope</location>
    </subcellularLocation>
</comment>
<evidence type="ECO:0000256" key="3">
    <source>
        <dbReference type="SAM" id="Coils"/>
    </source>
</evidence>
<dbReference type="EMBL" id="CP000473">
    <property type="protein sequence ID" value="ABJ85066.1"/>
    <property type="molecule type" value="Genomic_DNA"/>
</dbReference>
<organism evidence="6">
    <name type="scientific">Solibacter usitatus (strain Ellin6076)</name>
    <dbReference type="NCBI Taxonomy" id="234267"/>
    <lineage>
        <taxon>Bacteria</taxon>
        <taxon>Pseudomonadati</taxon>
        <taxon>Acidobacteriota</taxon>
        <taxon>Terriglobia</taxon>
        <taxon>Bryobacterales</taxon>
        <taxon>Solibacteraceae</taxon>
        <taxon>Candidatus Solibacter</taxon>
    </lineage>
</organism>
<dbReference type="InParanoid" id="Q01Z49"/>
<evidence type="ECO:0000259" key="5">
    <source>
        <dbReference type="Pfam" id="PF25954"/>
    </source>
</evidence>
<feature type="compositionally biased region" description="Polar residues" evidence="4">
    <location>
        <begin position="408"/>
        <end position="419"/>
    </location>
</feature>
<dbReference type="Pfam" id="PF25954">
    <property type="entry name" value="Beta-barrel_RND_2"/>
    <property type="match status" value="1"/>
</dbReference>
<evidence type="ECO:0000313" key="6">
    <source>
        <dbReference type="EMBL" id="ABJ85066.1"/>
    </source>
</evidence>
<evidence type="ECO:0000256" key="2">
    <source>
        <dbReference type="ARBA" id="ARBA00023054"/>
    </source>
</evidence>
<name>Q01Z49_SOLUE</name>
<dbReference type="PANTHER" id="PTHR32347">
    <property type="entry name" value="EFFLUX SYSTEM COMPONENT YKNX-RELATED"/>
    <property type="match status" value="1"/>
</dbReference>
<dbReference type="KEGG" id="sus:Acid_4102"/>
<dbReference type="PANTHER" id="PTHR32347:SF23">
    <property type="entry name" value="BLL5650 PROTEIN"/>
    <property type="match status" value="1"/>
</dbReference>
<dbReference type="STRING" id="234267.Acid_4102"/>
<gene>
    <name evidence="6" type="ordered locus">Acid_4102</name>
</gene>
<evidence type="ECO:0000256" key="4">
    <source>
        <dbReference type="SAM" id="MobiDB-lite"/>
    </source>
</evidence>
<protein>
    <submittedName>
        <fullName evidence="6">Multidrug resistance efflux pump-like protein</fullName>
    </submittedName>
</protein>
<sequence length="428" mass="46101" precursor="true">MKLRTLIALICVLGILGALAWGAMRVVRATTATAALELPTTKVKQGRVTLTVACRGELQGGNSEMLTAPMIGSDSMAITSLREPGELVAPGDVVVQFDTTEQEFRLKEAEADLAEAEQQVIKAEADSQATDEESHYAMLSAEADVKSARIEVRRNPLIASIAARQNDLALEAAVNRQRQTAQDYANKKTTSAAGIAIQKAQENKARVMADIARKNIENMTLKAKTGGYVNVQQNSNQNMIYWGMQLPPFQLGDTARAGMAVAQIPDLNSWEVSANVGELDRGHLTIGQQVTIKVVALAGKEFAGKVKNIGGTSGPPWDRRFEARIALDHAAPELRPGMTSNMVITVDTLDNVLWIPSQALFESDGRSFIYVRGPAGFVPHDVTLVRRSESQAVITGVKEGEIVAMSNPDQQLKTASPEQNGAMKALAK</sequence>
<dbReference type="GO" id="GO:0030313">
    <property type="term" value="C:cell envelope"/>
    <property type="evidence" value="ECO:0007669"/>
    <property type="project" value="UniProtKB-SubCell"/>
</dbReference>
<dbReference type="eggNOG" id="COG0845">
    <property type="taxonomic scope" value="Bacteria"/>
</dbReference>
<dbReference type="AlphaFoldDB" id="Q01Z49"/>
<dbReference type="Gene3D" id="2.40.420.20">
    <property type="match status" value="1"/>
</dbReference>
<evidence type="ECO:0000256" key="1">
    <source>
        <dbReference type="ARBA" id="ARBA00004196"/>
    </source>
</evidence>
<feature type="coiled-coil region" evidence="3">
    <location>
        <begin position="97"/>
        <end position="133"/>
    </location>
</feature>
<dbReference type="InterPro" id="IPR058792">
    <property type="entry name" value="Beta-barrel_RND_2"/>
</dbReference>
<feature type="domain" description="CusB-like beta-barrel" evidence="5">
    <location>
        <begin position="272"/>
        <end position="344"/>
    </location>
</feature>
<dbReference type="Gene3D" id="2.40.30.170">
    <property type="match status" value="1"/>
</dbReference>
<keyword evidence="2 3" id="KW-0175">Coiled coil</keyword>
<feature type="region of interest" description="Disordered" evidence="4">
    <location>
        <begin position="408"/>
        <end position="428"/>
    </location>
</feature>